<dbReference type="InterPro" id="IPR002401">
    <property type="entry name" value="Cyt_P450_E_grp-I"/>
</dbReference>
<evidence type="ECO:0000256" key="8">
    <source>
        <dbReference type="PIRSR" id="PIRSR602401-1"/>
    </source>
</evidence>
<dbReference type="InterPro" id="IPR001128">
    <property type="entry name" value="Cyt_P450"/>
</dbReference>
<keyword evidence="5 9" id="KW-0560">Oxidoreductase</keyword>
<sequence length="533" mass="62474">MNIAKRLQRIIARNKSSVVNLDEVFHIPEENIWRNALPYEQIPGPKPLPILGNNWRFIPYIGPYQIENIDKISKDLYQQYGSIVKIDKLFGRPDMLFVFDPDEIENVFRQEDVMPHRPAMPSLNYYKHVYRKEFFGEDAGVIAVHGEKWQKFRSKVNKVMLQPKVTKTYIKPIETIAMEFVQRIDKIRDSNNEVASDFLNELHKWSLESVAKIALDVRLGCLEDHANPDTQKMIDAVNTFFVNVPMLEIRMPFWRVLKDPMIYPRFKTYINALDTIREFKTYINALDTIREICMKYVEAALKNENSEEEQSVLQKVLRLDNNTKTAVILALDMFLVGIDTTSNAVGSILYQLALHQDKQQILFEELSNVLPDKNSEFDERKLDQMVYLKACIKETLRKYPVVIGNGRTTTRDLVIGGYHIPKGVQIIFQHCVISNTEKYFARSDEYVPERWLKSCPYENDVSLSKHHPFASLPFGYGKRMCLGRRFADLEIQTIIAKILRHYEVQYHHRKLDYYVHPMYTPNGPLKLRFIRRS</sequence>
<dbReference type="AlphaFoldDB" id="A0AAW1M3R6"/>
<dbReference type="InterPro" id="IPR050479">
    <property type="entry name" value="CYP11_CYP27_families"/>
</dbReference>
<evidence type="ECO:0000256" key="7">
    <source>
        <dbReference type="ARBA" id="ARBA00023033"/>
    </source>
</evidence>
<evidence type="ECO:0000256" key="3">
    <source>
        <dbReference type="ARBA" id="ARBA00022617"/>
    </source>
</evidence>
<organism evidence="10 11">
    <name type="scientific">Popillia japonica</name>
    <name type="common">Japanese beetle</name>
    <dbReference type="NCBI Taxonomy" id="7064"/>
    <lineage>
        <taxon>Eukaryota</taxon>
        <taxon>Metazoa</taxon>
        <taxon>Ecdysozoa</taxon>
        <taxon>Arthropoda</taxon>
        <taxon>Hexapoda</taxon>
        <taxon>Insecta</taxon>
        <taxon>Pterygota</taxon>
        <taxon>Neoptera</taxon>
        <taxon>Endopterygota</taxon>
        <taxon>Coleoptera</taxon>
        <taxon>Polyphaga</taxon>
        <taxon>Scarabaeiformia</taxon>
        <taxon>Scarabaeidae</taxon>
        <taxon>Rutelinae</taxon>
        <taxon>Popillia</taxon>
    </lineage>
</organism>
<reference evidence="10 11" key="1">
    <citation type="journal article" date="2024" name="BMC Genomics">
        <title>De novo assembly and annotation of Popillia japonica's genome with initial clues to its potential as an invasive pest.</title>
        <authorList>
            <person name="Cucini C."/>
            <person name="Boschi S."/>
            <person name="Funari R."/>
            <person name="Cardaioli E."/>
            <person name="Iannotti N."/>
            <person name="Marturano G."/>
            <person name="Paoli F."/>
            <person name="Bruttini M."/>
            <person name="Carapelli A."/>
            <person name="Frati F."/>
            <person name="Nardi F."/>
        </authorList>
    </citation>
    <scope>NUCLEOTIDE SEQUENCE [LARGE SCALE GENOMIC DNA]</scope>
    <source>
        <strain evidence="10">DMR45628</strain>
    </source>
</reference>
<keyword evidence="11" id="KW-1185">Reference proteome</keyword>
<dbReference type="InterPro" id="IPR036396">
    <property type="entry name" value="Cyt_P450_sf"/>
</dbReference>
<comment type="cofactor">
    <cofactor evidence="1 8">
        <name>heme</name>
        <dbReference type="ChEBI" id="CHEBI:30413"/>
    </cofactor>
</comment>
<evidence type="ECO:0000313" key="10">
    <source>
        <dbReference type="EMBL" id="KAK9739500.1"/>
    </source>
</evidence>
<protein>
    <submittedName>
        <fullName evidence="10">Cytochrome P450</fullName>
    </submittedName>
</protein>
<evidence type="ECO:0000256" key="4">
    <source>
        <dbReference type="ARBA" id="ARBA00022723"/>
    </source>
</evidence>
<feature type="binding site" description="axial binding residue" evidence="8">
    <location>
        <position position="481"/>
    </location>
    <ligand>
        <name>heme</name>
        <dbReference type="ChEBI" id="CHEBI:30413"/>
    </ligand>
    <ligandPart>
        <name>Fe</name>
        <dbReference type="ChEBI" id="CHEBI:18248"/>
    </ligandPart>
</feature>
<gene>
    <name evidence="10" type="ORF">QE152_g8927</name>
</gene>
<dbReference type="PANTHER" id="PTHR24279:SF120">
    <property type="entry name" value="CYTOCHROME P450"/>
    <property type="match status" value="1"/>
</dbReference>
<dbReference type="GO" id="GO:0004497">
    <property type="term" value="F:monooxygenase activity"/>
    <property type="evidence" value="ECO:0007669"/>
    <property type="project" value="UniProtKB-KW"/>
</dbReference>
<dbReference type="FunFam" id="1.10.630.10:FF:000006">
    <property type="entry name" value="Cytochrome P450 302a1, mitochondrial"/>
    <property type="match status" value="1"/>
</dbReference>
<evidence type="ECO:0000256" key="9">
    <source>
        <dbReference type="RuleBase" id="RU000461"/>
    </source>
</evidence>
<dbReference type="Pfam" id="PF00067">
    <property type="entry name" value="p450"/>
    <property type="match status" value="1"/>
</dbReference>
<accession>A0AAW1M3R6</accession>
<dbReference type="Gene3D" id="1.10.630.10">
    <property type="entry name" value="Cytochrome P450"/>
    <property type="match status" value="1"/>
</dbReference>
<evidence type="ECO:0000256" key="2">
    <source>
        <dbReference type="ARBA" id="ARBA00010617"/>
    </source>
</evidence>
<proteinExistence type="inferred from homology"/>
<comment type="caution">
    <text evidence="10">The sequence shown here is derived from an EMBL/GenBank/DDBJ whole genome shotgun (WGS) entry which is preliminary data.</text>
</comment>
<dbReference type="PROSITE" id="PS00086">
    <property type="entry name" value="CYTOCHROME_P450"/>
    <property type="match status" value="1"/>
</dbReference>
<dbReference type="PANTHER" id="PTHR24279">
    <property type="entry name" value="CYTOCHROME P450"/>
    <property type="match status" value="1"/>
</dbReference>
<dbReference type="Proteomes" id="UP001458880">
    <property type="component" value="Unassembled WGS sequence"/>
</dbReference>
<evidence type="ECO:0000313" key="11">
    <source>
        <dbReference type="Proteomes" id="UP001458880"/>
    </source>
</evidence>
<dbReference type="GO" id="GO:0005506">
    <property type="term" value="F:iron ion binding"/>
    <property type="evidence" value="ECO:0007669"/>
    <property type="project" value="InterPro"/>
</dbReference>
<keyword evidence="6 8" id="KW-0408">Iron</keyword>
<dbReference type="SUPFAM" id="SSF48264">
    <property type="entry name" value="Cytochrome P450"/>
    <property type="match status" value="1"/>
</dbReference>
<dbReference type="GO" id="GO:0020037">
    <property type="term" value="F:heme binding"/>
    <property type="evidence" value="ECO:0007669"/>
    <property type="project" value="InterPro"/>
</dbReference>
<keyword evidence="4 8" id="KW-0479">Metal-binding</keyword>
<evidence type="ECO:0000256" key="5">
    <source>
        <dbReference type="ARBA" id="ARBA00023002"/>
    </source>
</evidence>
<evidence type="ECO:0000256" key="1">
    <source>
        <dbReference type="ARBA" id="ARBA00001971"/>
    </source>
</evidence>
<dbReference type="InterPro" id="IPR017972">
    <property type="entry name" value="Cyt_P450_CS"/>
</dbReference>
<dbReference type="CDD" id="cd11054">
    <property type="entry name" value="CYP24A1-like"/>
    <property type="match status" value="1"/>
</dbReference>
<name>A0AAW1M3R6_POPJA</name>
<keyword evidence="7 9" id="KW-0503">Monooxygenase</keyword>
<comment type="similarity">
    <text evidence="2 9">Belongs to the cytochrome P450 family.</text>
</comment>
<dbReference type="EMBL" id="JASPKY010000074">
    <property type="protein sequence ID" value="KAK9739500.1"/>
    <property type="molecule type" value="Genomic_DNA"/>
</dbReference>
<dbReference type="GO" id="GO:0016705">
    <property type="term" value="F:oxidoreductase activity, acting on paired donors, with incorporation or reduction of molecular oxygen"/>
    <property type="evidence" value="ECO:0007669"/>
    <property type="project" value="InterPro"/>
</dbReference>
<keyword evidence="3 8" id="KW-0349">Heme</keyword>
<evidence type="ECO:0000256" key="6">
    <source>
        <dbReference type="ARBA" id="ARBA00023004"/>
    </source>
</evidence>
<dbReference type="PRINTS" id="PR00463">
    <property type="entry name" value="EP450I"/>
</dbReference>
<dbReference type="PRINTS" id="PR00385">
    <property type="entry name" value="P450"/>
</dbReference>